<name>A0ACC6V1A6_9CREN</name>
<reference evidence="1" key="1">
    <citation type="submission" date="2024-07" db="EMBL/GenBank/DDBJ databases">
        <title>Metagenome and Metagenome-Assembled Genomes of Archaea from a hot spring from the geothermal field of Los Azufres, Mexico.</title>
        <authorList>
            <person name="Marin-Paredes R."/>
            <person name="Martinez-Romero E."/>
            <person name="Servin-Garciduenas L.E."/>
        </authorList>
    </citation>
    <scope>NUCLEOTIDE SEQUENCE</scope>
</reference>
<dbReference type="EC" id="3.1.3.-" evidence="1"/>
<sequence>MLVLVDLDGTLIPLESWDPVFYEVAASVASRIGIEPGDFWGLVKAFHYQLMRRLSPRAFDWQYLIESVAASFGIYEVPRIEDVLNKYVAGFSLYDGALDLLKGIRDMGLEAAIATNGLYQYQYIVIKALGLEKYIKEIRTSDRYGCIKSCKEFFDGGVAMIGDNPVFDVYFPQRYGLKTIFVGSWADKAQKYGELLGVDLSSTRPDYAVRDLREALRALKETLDLIY</sequence>
<dbReference type="Proteomes" id="UP000033636">
    <property type="component" value="Unassembled WGS sequence"/>
</dbReference>
<proteinExistence type="predicted"/>
<accession>A0ACC6V1A6</accession>
<keyword evidence="1" id="KW-0378">Hydrolase</keyword>
<organism evidence="1 2">
    <name type="scientific">Thermoproteus sp. AZ2</name>
    <dbReference type="NCBI Taxonomy" id="1609232"/>
    <lineage>
        <taxon>Archaea</taxon>
        <taxon>Thermoproteota</taxon>
        <taxon>Thermoprotei</taxon>
        <taxon>Thermoproteales</taxon>
        <taxon>Thermoproteaceae</taxon>
        <taxon>Thermoproteus</taxon>
    </lineage>
</organism>
<comment type="caution">
    <text evidence="1">The sequence shown here is derived from an EMBL/GenBank/DDBJ whole genome shotgun (WGS) entry which is preliminary data.</text>
</comment>
<evidence type="ECO:0000313" key="2">
    <source>
        <dbReference type="Proteomes" id="UP000033636"/>
    </source>
</evidence>
<dbReference type="EMBL" id="JZWT02000015">
    <property type="protein sequence ID" value="MFB6490838.1"/>
    <property type="molecule type" value="Genomic_DNA"/>
</dbReference>
<gene>
    <name evidence="1" type="ORF">TU35_006295</name>
</gene>
<evidence type="ECO:0000313" key="1">
    <source>
        <dbReference type="EMBL" id="MFB6490838.1"/>
    </source>
</evidence>
<protein>
    <submittedName>
        <fullName evidence="1">HAD family hydrolase</fullName>
        <ecNumber evidence="1">3.1.3.-</ecNumber>
    </submittedName>
</protein>